<dbReference type="InterPro" id="IPR035996">
    <property type="entry name" value="4pyrrol_Methylase_sf"/>
</dbReference>
<feature type="domain" description="Tetrapyrrole methylase" evidence="7">
    <location>
        <begin position="4"/>
        <end position="216"/>
    </location>
</feature>
<dbReference type="FunFam" id="3.30.950.10:FF:000001">
    <property type="entry name" value="Siroheme synthase"/>
    <property type="match status" value="1"/>
</dbReference>
<name>A0A0H3J8M4_CLOPA</name>
<dbReference type="PROSITE" id="PS00840">
    <property type="entry name" value="SUMT_2"/>
    <property type="match status" value="1"/>
</dbReference>
<dbReference type="Pfam" id="PF00590">
    <property type="entry name" value="TP_methylase"/>
    <property type="match status" value="1"/>
</dbReference>
<organism evidence="9 12">
    <name type="scientific">Clostridium pasteurianum DSM 525 = ATCC 6013</name>
    <dbReference type="NCBI Taxonomy" id="1262449"/>
    <lineage>
        <taxon>Bacteria</taxon>
        <taxon>Bacillati</taxon>
        <taxon>Bacillota</taxon>
        <taxon>Clostridia</taxon>
        <taxon>Eubacteriales</taxon>
        <taxon>Clostridiaceae</taxon>
        <taxon>Clostridium</taxon>
    </lineage>
</organism>
<dbReference type="PATRIC" id="fig|1262449.3.peg.2541"/>
<evidence type="ECO:0000256" key="6">
    <source>
        <dbReference type="RuleBase" id="RU003960"/>
    </source>
</evidence>
<evidence type="ECO:0000256" key="3">
    <source>
        <dbReference type="ARBA" id="ARBA00022679"/>
    </source>
</evidence>
<dbReference type="Pfam" id="PF02602">
    <property type="entry name" value="HEM4"/>
    <property type="match status" value="1"/>
</dbReference>
<evidence type="ECO:0000313" key="9">
    <source>
        <dbReference type="EMBL" id="AJA53565.1"/>
    </source>
</evidence>
<dbReference type="SUPFAM" id="SSF69618">
    <property type="entry name" value="HemD-like"/>
    <property type="match status" value="1"/>
</dbReference>
<dbReference type="eggNOG" id="COG0007">
    <property type="taxonomic scope" value="Bacteria"/>
</dbReference>
<dbReference type="PANTHER" id="PTHR45790:SF3">
    <property type="entry name" value="S-ADENOSYL-L-METHIONINE-DEPENDENT UROPORPHYRINOGEN III METHYLTRANSFERASE, CHLOROPLASTIC"/>
    <property type="match status" value="1"/>
</dbReference>
<comment type="similarity">
    <text evidence="6">Belongs to the precorrin methyltransferase family.</text>
</comment>
<dbReference type="GO" id="GO:0004851">
    <property type="term" value="F:uroporphyrin-III C-methyltransferase activity"/>
    <property type="evidence" value="ECO:0007669"/>
    <property type="project" value="UniProtKB-EC"/>
</dbReference>
<dbReference type="Proteomes" id="UP000028042">
    <property type="component" value="Unassembled WGS sequence"/>
</dbReference>
<evidence type="ECO:0000313" key="11">
    <source>
        <dbReference type="Proteomes" id="UP000028042"/>
    </source>
</evidence>
<proteinExistence type="inferred from homology"/>
<dbReference type="InterPro" id="IPR014777">
    <property type="entry name" value="4pyrrole_Mease_sub1"/>
</dbReference>
<dbReference type="CDD" id="cd11642">
    <property type="entry name" value="SUMT"/>
    <property type="match status" value="1"/>
</dbReference>
<keyword evidence="9" id="KW-0456">Lyase</keyword>
<sequence length="495" mass="54997">MNGMVYIIGAGSGDEKLVTLKAIECIKKADVIVYDRLINPNLLDYAMESAEKIDAGKKAGNHTIPQAHINEILAEKAKEGSCVVRLKGGDPFVFGRGGEEAIHLFKEGIEFEIVPGISAVNAVTAYAGIPVTHRNISSSFHVITGHENPSKEEEAIDYKVIAKLSGTLVFFMGLNNLETICKNLIKYGKEEDTPVAVISNGTLKNQKTVCGTLKNITDFRDEMESPALIVVGYVVPLRKYLNWFENKTFYGKKVLVTRAKNQSEKICSKLKTINATPVSLPTIEIKDNINIHKNIYEHIEKYDWIVFTSENAVRIFIKGLIQYRGDIRAISKAKIAVIGSSTEKVLNSHYLKAEVSPKEFESEKLALELKNRVEKGDKVLVPTSNIAHNSIPKAIKEIGAEIEVIHIYDVVTPEYKLGELSKIMDEIAVITFTSPSCVKGFMKIFKEENLNFKVLESKEIICIGPITARALEEADIKNYKCAKTHNVDGIIDLVR</sequence>
<evidence type="ECO:0000313" key="10">
    <source>
        <dbReference type="EMBL" id="KRU14410.1"/>
    </source>
</evidence>
<dbReference type="InterPro" id="IPR003754">
    <property type="entry name" value="4pyrrol_synth_uPrphyn_synth"/>
</dbReference>
<keyword evidence="12" id="KW-1185">Reference proteome</keyword>
<dbReference type="EC" id="2.1.1.107" evidence="1"/>
<evidence type="ECO:0000256" key="5">
    <source>
        <dbReference type="ARBA" id="ARBA00023244"/>
    </source>
</evidence>
<accession>A0A0H3J8M4</accession>
<dbReference type="GO" id="GO:0004852">
    <property type="term" value="F:uroporphyrinogen-III synthase activity"/>
    <property type="evidence" value="ECO:0007669"/>
    <property type="project" value="InterPro"/>
</dbReference>
<dbReference type="NCBIfam" id="NF004790">
    <property type="entry name" value="PRK06136.1"/>
    <property type="match status" value="1"/>
</dbReference>
<keyword evidence="3 6" id="KW-0808">Transferase</keyword>
<protein>
    <recommendedName>
        <fullName evidence="1">uroporphyrinogen-III C-methyltransferase</fullName>
        <ecNumber evidence="1">2.1.1.107</ecNumber>
    </recommendedName>
</protein>
<dbReference type="GO" id="GO:0032259">
    <property type="term" value="P:methylation"/>
    <property type="evidence" value="ECO:0007669"/>
    <property type="project" value="UniProtKB-KW"/>
</dbReference>
<dbReference type="InterPro" id="IPR000878">
    <property type="entry name" value="4pyrrol_Mease"/>
</dbReference>
<evidence type="ECO:0000256" key="2">
    <source>
        <dbReference type="ARBA" id="ARBA00022603"/>
    </source>
</evidence>
<gene>
    <name evidence="9" type="primary">hemD</name>
    <name evidence="9" type="ORF">CLPA_c35170</name>
    <name evidence="10" type="ORF">CP6013_03668</name>
</gene>
<evidence type="ECO:0000256" key="1">
    <source>
        <dbReference type="ARBA" id="ARBA00012162"/>
    </source>
</evidence>
<dbReference type="CDD" id="cd06578">
    <property type="entry name" value="HemD"/>
    <property type="match status" value="1"/>
</dbReference>
<dbReference type="NCBIfam" id="TIGR01469">
    <property type="entry name" value="cobA_cysG_Cterm"/>
    <property type="match status" value="1"/>
</dbReference>
<dbReference type="AlphaFoldDB" id="A0A0H3J8M4"/>
<dbReference type="InterPro" id="IPR003043">
    <property type="entry name" value="Uropor_MeTrfase_CS"/>
</dbReference>
<dbReference type="EMBL" id="CP009268">
    <property type="protein sequence ID" value="AJA53565.1"/>
    <property type="molecule type" value="Genomic_DNA"/>
</dbReference>
<evidence type="ECO:0000259" key="7">
    <source>
        <dbReference type="Pfam" id="PF00590"/>
    </source>
</evidence>
<dbReference type="GO" id="GO:0019354">
    <property type="term" value="P:siroheme biosynthetic process"/>
    <property type="evidence" value="ECO:0007669"/>
    <property type="project" value="InterPro"/>
</dbReference>
<dbReference type="InterPro" id="IPR014776">
    <property type="entry name" value="4pyrrole_Mease_sub2"/>
</dbReference>
<reference evidence="10 11" key="3">
    <citation type="journal article" name="Genome Announc.">
        <title>Improved Draft Genome Sequence of Clostridium pasteurianum Strain ATCC 6013 (DSM 525) Using a Hybrid Next-Generation Sequencing Approach.</title>
        <authorList>
            <person name="Pyne M.E."/>
            <person name="Utturkar S."/>
            <person name="Brown S.D."/>
            <person name="Moo-Young M."/>
            <person name="Chung D.A."/>
            <person name="Chou C.P."/>
        </authorList>
    </citation>
    <scope>NUCLEOTIDE SEQUENCE [LARGE SCALE GENOMIC DNA]</scope>
    <source>
        <strain evidence="10 11">ATCC 6013</strain>
    </source>
</reference>
<dbReference type="InterPro" id="IPR036108">
    <property type="entry name" value="4pyrrol_syn_uPrphyn_synt_sf"/>
</dbReference>
<dbReference type="Gene3D" id="3.40.1010.10">
    <property type="entry name" value="Cobalt-precorrin-4 Transmethylase, Domain 1"/>
    <property type="match status" value="1"/>
</dbReference>
<keyword evidence="5" id="KW-0627">Porphyrin biosynthesis</keyword>
<feature type="domain" description="Tetrapyrrole biosynthesis uroporphyrinogen III synthase" evidence="8">
    <location>
        <begin position="269"/>
        <end position="491"/>
    </location>
</feature>
<evidence type="ECO:0000259" key="8">
    <source>
        <dbReference type="Pfam" id="PF02602"/>
    </source>
</evidence>
<reference evidence="10" key="2">
    <citation type="submission" date="2015-10" db="EMBL/GenBank/DDBJ databases">
        <title>Improved Draft Genome Sequence of Clostridium pasteurianum Strain ATCC 6013 (DSM 525) Using a Hybrid Next-Generation Sequencing Approach.</title>
        <authorList>
            <person name="Pyne M.E."/>
            <person name="Utturkar S.M."/>
            <person name="Brown S.D."/>
            <person name="Moo-Young M."/>
            <person name="Chung D.A."/>
            <person name="Chou P.C."/>
        </authorList>
    </citation>
    <scope>NUCLEOTIDE SEQUENCE</scope>
    <source>
        <strain evidence="10">ATCC 6013</strain>
    </source>
</reference>
<dbReference type="SUPFAM" id="SSF53790">
    <property type="entry name" value="Tetrapyrrole methylase"/>
    <property type="match status" value="1"/>
</dbReference>
<dbReference type="Proteomes" id="UP000030905">
    <property type="component" value="Chromosome"/>
</dbReference>
<dbReference type="EMBL" id="JPGY02000001">
    <property type="protein sequence ID" value="KRU14410.1"/>
    <property type="molecule type" value="Genomic_DNA"/>
</dbReference>
<keyword evidence="4" id="KW-0949">S-adenosyl-L-methionine</keyword>
<dbReference type="PANTHER" id="PTHR45790">
    <property type="entry name" value="SIROHEME SYNTHASE-RELATED"/>
    <property type="match status" value="1"/>
</dbReference>
<dbReference type="InterPro" id="IPR006366">
    <property type="entry name" value="CobA/CysG_C"/>
</dbReference>
<evidence type="ECO:0000256" key="4">
    <source>
        <dbReference type="ARBA" id="ARBA00022691"/>
    </source>
</evidence>
<dbReference type="FunFam" id="3.40.1010.10:FF:000001">
    <property type="entry name" value="Siroheme synthase"/>
    <property type="match status" value="1"/>
</dbReference>
<keyword evidence="2 6" id="KW-0489">Methyltransferase</keyword>
<dbReference type="KEGG" id="cpat:CLPA_c35170"/>
<dbReference type="Gene3D" id="3.40.50.10090">
    <property type="match status" value="2"/>
</dbReference>
<reference evidence="9 12" key="1">
    <citation type="journal article" date="2015" name="Genome Announc.">
        <title>Complete Genome Sequence of the Nitrogen-Fixing and Solvent-Producing Clostridium pasteurianum DSM 525.</title>
        <authorList>
            <person name="Poehlein A."/>
            <person name="Grosse-Honebrink A."/>
            <person name="Zhang Y."/>
            <person name="Minton N.P."/>
            <person name="Daniel R."/>
        </authorList>
    </citation>
    <scope>NUCLEOTIDE SEQUENCE [LARGE SCALE GENOMIC DNA]</scope>
    <source>
        <strain evidence="9">DSM 525</strain>
        <strain evidence="12">DSM 525 / ATCC 6013</strain>
    </source>
</reference>
<dbReference type="KEGG" id="cpae:CPAST_c35170"/>
<dbReference type="InterPro" id="IPR050161">
    <property type="entry name" value="Siro_Cobalamin_biosynth"/>
</dbReference>
<evidence type="ECO:0000313" key="12">
    <source>
        <dbReference type="Proteomes" id="UP000030905"/>
    </source>
</evidence>
<dbReference type="Gene3D" id="3.30.950.10">
    <property type="entry name" value="Methyltransferase, Cobalt-precorrin-4 Transmethylase, Domain 2"/>
    <property type="match status" value="1"/>
</dbReference>